<feature type="transmembrane region" description="Helical" evidence="1">
    <location>
        <begin position="295"/>
        <end position="318"/>
    </location>
</feature>
<dbReference type="CDD" id="cd21416">
    <property type="entry name" value="HDC_protein"/>
    <property type="match status" value="1"/>
</dbReference>
<dbReference type="RefSeq" id="WP_009551383.1">
    <property type="nucleotide sequence ID" value="NZ_CP047418.1"/>
</dbReference>
<feature type="transmembrane region" description="Helical" evidence="1">
    <location>
        <begin position="271"/>
        <end position="289"/>
    </location>
</feature>
<feature type="transmembrane region" description="Helical" evidence="1">
    <location>
        <begin position="59"/>
        <end position="78"/>
    </location>
</feature>
<keyword evidence="1" id="KW-0472">Membrane</keyword>
<evidence type="ECO:0000313" key="3">
    <source>
        <dbReference type="Proteomes" id="UP000510886"/>
    </source>
</evidence>
<keyword evidence="1" id="KW-0812">Transmembrane</keyword>
<sequence>MENLLCFLTIMVAMFLGEWVSKKTHSWIPSIFVVAIIFLIGFWTVFPKDLIAQASYSKAFITVAIGILLVHLGTLMNLKKLVQQWKAVCIAVLGMLGTLIFTLTIGLAFFGRDLVVSTVPTLTGGLVAAALMTQGIQKAGMVALVAYPVTMFVCHHIISFPMISTCLRKEGARLKVVFQKDPAAAKAAVANDTGSGSSNDRQRFFSLGAEYDTPAFIMAKVALVAVFSFWISSLLHGVINANVLCLIFGVVAHAAGFLPDDALNKAKVFNWLMYGLLVFVLAELNATTPATIGKILLQALILIALGLLGMFLASVILAKPFGMSRPMAFACALTALCGFPADYILTTDVVNSLTDDADERAFLLDNMLPKMLVGGFATVSIASVLIASFFLNML</sequence>
<dbReference type="KEGG" id="lsw:GTO87_08590"/>
<dbReference type="AlphaFoldDB" id="A0A7H9ELS5"/>
<evidence type="ECO:0008006" key="4">
    <source>
        <dbReference type="Google" id="ProtNLM"/>
    </source>
</evidence>
<feature type="transmembrane region" description="Helical" evidence="1">
    <location>
        <begin position="84"/>
        <end position="107"/>
    </location>
</feature>
<name>A0A7H9ELS5_9LACO</name>
<feature type="transmembrane region" description="Helical" evidence="1">
    <location>
        <begin position="211"/>
        <end position="231"/>
    </location>
</feature>
<gene>
    <name evidence="2" type="ORF">GTO87_08590</name>
</gene>
<feature type="transmembrane region" description="Helical" evidence="1">
    <location>
        <begin position="371"/>
        <end position="391"/>
    </location>
</feature>
<feature type="transmembrane region" description="Helical" evidence="1">
    <location>
        <begin position="27"/>
        <end position="47"/>
    </location>
</feature>
<dbReference type="InterPro" id="IPR049576">
    <property type="entry name" value="HDC-like"/>
</dbReference>
<feature type="transmembrane region" description="Helical" evidence="1">
    <location>
        <begin position="237"/>
        <end position="259"/>
    </location>
</feature>
<protein>
    <recommendedName>
        <fullName evidence="4">Na+/glutamate symporter</fullName>
    </recommendedName>
</protein>
<proteinExistence type="predicted"/>
<feature type="transmembrane region" description="Helical" evidence="1">
    <location>
        <begin position="114"/>
        <end position="133"/>
    </location>
</feature>
<reference evidence="2 3" key="1">
    <citation type="submission" date="2020-01" db="EMBL/GenBank/DDBJ databases">
        <title>Complete and circular genome sequences of six lactobacillus isolates from horses.</title>
        <authorList>
            <person name="Hassan H.M."/>
        </authorList>
    </citation>
    <scope>NUCLEOTIDE SEQUENCE [LARGE SCALE GENOMIC DNA]</scope>
    <source>
        <strain evidence="2 3">1A</strain>
    </source>
</reference>
<keyword evidence="1" id="KW-1133">Transmembrane helix</keyword>
<feature type="transmembrane region" description="Helical" evidence="1">
    <location>
        <begin position="139"/>
        <end position="163"/>
    </location>
</feature>
<accession>A0A7H9ELS5</accession>
<evidence type="ECO:0000313" key="2">
    <source>
        <dbReference type="EMBL" id="QLL78636.1"/>
    </source>
</evidence>
<dbReference type="Proteomes" id="UP000510886">
    <property type="component" value="Chromosome"/>
</dbReference>
<organism evidence="2 3">
    <name type="scientific">Ligilactobacillus saerimneri</name>
    <dbReference type="NCBI Taxonomy" id="228229"/>
    <lineage>
        <taxon>Bacteria</taxon>
        <taxon>Bacillati</taxon>
        <taxon>Bacillota</taxon>
        <taxon>Bacilli</taxon>
        <taxon>Lactobacillales</taxon>
        <taxon>Lactobacillaceae</taxon>
        <taxon>Ligilactobacillus</taxon>
    </lineage>
</organism>
<dbReference type="EMBL" id="CP047418">
    <property type="protein sequence ID" value="QLL78636.1"/>
    <property type="molecule type" value="Genomic_DNA"/>
</dbReference>
<evidence type="ECO:0000256" key="1">
    <source>
        <dbReference type="SAM" id="Phobius"/>
    </source>
</evidence>